<feature type="signal peptide" evidence="2">
    <location>
        <begin position="1"/>
        <end position="22"/>
    </location>
</feature>
<evidence type="ECO:0008006" key="5">
    <source>
        <dbReference type="Google" id="ProtNLM"/>
    </source>
</evidence>
<dbReference type="RefSeq" id="WP_386842503.1">
    <property type="nucleotide sequence ID" value="NZ_JBHUMK010000010.1"/>
</dbReference>
<evidence type="ECO:0000256" key="2">
    <source>
        <dbReference type="SAM" id="SignalP"/>
    </source>
</evidence>
<sequence>MKHAAILIATAALLASCNPDGSAPPTPGGATTPGSAPVSTKPMAATELKTFTATTTPQVQSAVTSFATNQVKGTGFLAPFSVGGKGMQAQSMGAAETDGCSTTSGDQTDGDRDGISVSGVTAYDCSSIADGYDVKYKGSTTERDKNDADPRSGYAYLGDFNGLYKINSSGLVYDWTYGAKYNLDVDTRAGGGYTARYGYGWKARGTYAYSGYTGSYDYDWILNMTMDSTPDADGAGTRVTYSGSASVKDDSTKLDGYTDFKGDVHYSDGKKGCYGIDSGRLTYTSGSTSMTITYTGCNAYKVD</sequence>
<evidence type="ECO:0000313" key="4">
    <source>
        <dbReference type="Proteomes" id="UP001597475"/>
    </source>
</evidence>
<feature type="compositionally biased region" description="Low complexity" evidence="1">
    <location>
        <begin position="28"/>
        <end position="37"/>
    </location>
</feature>
<evidence type="ECO:0000256" key="1">
    <source>
        <dbReference type="SAM" id="MobiDB-lite"/>
    </source>
</evidence>
<protein>
    <recommendedName>
        <fullName evidence="5">Lipoprotein</fullName>
    </recommendedName>
</protein>
<reference evidence="4" key="1">
    <citation type="journal article" date="2019" name="Int. J. Syst. Evol. Microbiol.">
        <title>The Global Catalogue of Microorganisms (GCM) 10K type strain sequencing project: providing services to taxonomists for standard genome sequencing and annotation.</title>
        <authorList>
            <consortium name="The Broad Institute Genomics Platform"/>
            <consortium name="The Broad Institute Genome Sequencing Center for Infectious Disease"/>
            <person name="Wu L."/>
            <person name="Ma J."/>
        </authorList>
    </citation>
    <scope>NUCLEOTIDE SEQUENCE [LARGE SCALE GENOMIC DNA]</scope>
    <source>
        <strain evidence="4">KCTC 33842</strain>
    </source>
</reference>
<dbReference type="EMBL" id="JBHUMK010000010">
    <property type="protein sequence ID" value="MFD2608187.1"/>
    <property type="molecule type" value="Genomic_DNA"/>
</dbReference>
<feature type="chain" id="PRO_5045930137" description="Lipoprotein" evidence="2">
    <location>
        <begin position="23"/>
        <end position="303"/>
    </location>
</feature>
<accession>A0ABW5P244</accession>
<comment type="caution">
    <text evidence="3">The sequence shown here is derived from an EMBL/GenBank/DDBJ whole genome shotgun (WGS) entry which is preliminary data.</text>
</comment>
<evidence type="ECO:0000313" key="3">
    <source>
        <dbReference type="EMBL" id="MFD2608187.1"/>
    </source>
</evidence>
<dbReference type="Proteomes" id="UP001597475">
    <property type="component" value="Unassembled WGS sequence"/>
</dbReference>
<keyword evidence="4" id="KW-1185">Reference proteome</keyword>
<feature type="region of interest" description="Disordered" evidence="1">
    <location>
        <begin position="20"/>
        <end position="40"/>
    </location>
</feature>
<dbReference type="PROSITE" id="PS51257">
    <property type="entry name" value="PROKAR_LIPOPROTEIN"/>
    <property type="match status" value="1"/>
</dbReference>
<feature type="region of interest" description="Disordered" evidence="1">
    <location>
        <begin position="91"/>
        <end position="112"/>
    </location>
</feature>
<name>A0ABW5P244_9DEIO</name>
<gene>
    <name evidence="3" type="ORF">ACFSR9_01865</name>
</gene>
<proteinExistence type="predicted"/>
<keyword evidence="2" id="KW-0732">Signal</keyword>
<organism evidence="3 4">
    <name type="scientific">Deinococcus taklimakanensis</name>
    <dbReference type="NCBI Taxonomy" id="536443"/>
    <lineage>
        <taxon>Bacteria</taxon>
        <taxon>Thermotogati</taxon>
        <taxon>Deinococcota</taxon>
        <taxon>Deinococci</taxon>
        <taxon>Deinococcales</taxon>
        <taxon>Deinococcaceae</taxon>
        <taxon>Deinococcus</taxon>
    </lineage>
</organism>